<evidence type="ECO:0000256" key="2">
    <source>
        <dbReference type="ARBA" id="ARBA00023125"/>
    </source>
</evidence>
<accession>I0IDW7</accession>
<feature type="domain" description="HTH gntR-type" evidence="5">
    <location>
        <begin position="29"/>
        <end position="97"/>
    </location>
</feature>
<evidence type="ECO:0000256" key="4">
    <source>
        <dbReference type="SAM" id="MobiDB-lite"/>
    </source>
</evidence>
<dbReference type="InterPro" id="IPR028082">
    <property type="entry name" value="Peripla_BP_I"/>
</dbReference>
<sequence>MIGRPATPPERPRDAAAGPLRPVRPRAGALLYVTVRDALHDAIRDGRFAPGERLPSTKDLAAMFEVSLVTTHRAMQSLEARGVLDRVQGRGTFVTERSERRVRRLAVVLQPQASLADYYYGDLLDGMNRAARELGADLLIRHATEPVRRVVPASNGSSPERVWGGCDAHLLVNPLPEAAEAFAVTLEDGVPSVLVGARHGDMPHVDVDNADLIEQAVTHLHDRGHRRILFVGGAGNLSNSRDRLDAFATTCEAFKVAAAPRLVASSWRLHDGEKRELGDLLGSSGGPTAVVAAGYYLALDVYDVAGRRGLEIPKHLSVVGVGDPMSAPHLSPPLTTMRQPLVELGHAAVEAAIHLIEGEPQPSINLRARLVPRASCRAI</sequence>
<dbReference type="HOGENOM" id="CLU_037628_15_0_0"/>
<dbReference type="SUPFAM" id="SSF53822">
    <property type="entry name" value="Periplasmic binding protein-like I"/>
    <property type="match status" value="1"/>
</dbReference>
<dbReference type="SUPFAM" id="SSF46785">
    <property type="entry name" value="Winged helix' DNA-binding domain"/>
    <property type="match status" value="1"/>
</dbReference>
<dbReference type="CDD" id="cd06267">
    <property type="entry name" value="PBP1_LacI_sugar_binding-like"/>
    <property type="match status" value="1"/>
</dbReference>
<dbReference type="InterPro" id="IPR036390">
    <property type="entry name" value="WH_DNA-bd_sf"/>
</dbReference>
<dbReference type="Pfam" id="PF00392">
    <property type="entry name" value="GntR"/>
    <property type="match status" value="1"/>
</dbReference>
<dbReference type="Pfam" id="PF13377">
    <property type="entry name" value="Peripla_BP_3"/>
    <property type="match status" value="1"/>
</dbReference>
<organism evidence="6 7">
    <name type="scientific">Phycisphaera mikurensis (strain NBRC 102666 / KCTC 22515 / FYK2301M01)</name>
    <dbReference type="NCBI Taxonomy" id="1142394"/>
    <lineage>
        <taxon>Bacteria</taxon>
        <taxon>Pseudomonadati</taxon>
        <taxon>Planctomycetota</taxon>
        <taxon>Phycisphaerae</taxon>
        <taxon>Phycisphaerales</taxon>
        <taxon>Phycisphaeraceae</taxon>
        <taxon>Phycisphaera</taxon>
    </lineage>
</organism>
<dbReference type="InterPro" id="IPR000524">
    <property type="entry name" value="Tscrpt_reg_HTH_GntR"/>
</dbReference>
<dbReference type="PANTHER" id="PTHR30146:SF109">
    <property type="entry name" value="HTH-TYPE TRANSCRIPTIONAL REGULATOR GALS"/>
    <property type="match status" value="1"/>
</dbReference>
<dbReference type="Gene3D" id="3.40.50.2300">
    <property type="match status" value="2"/>
</dbReference>
<dbReference type="OrthoDB" id="9772505at2"/>
<dbReference type="AlphaFoldDB" id="I0IDW7"/>
<keyword evidence="3" id="KW-0804">Transcription</keyword>
<dbReference type="STRING" id="1142394.PSMK_12960"/>
<dbReference type="PANTHER" id="PTHR30146">
    <property type="entry name" value="LACI-RELATED TRANSCRIPTIONAL REPRESSOR"/>
    <property type="match status" value="1"/>
</dbReference>
<dbReference type="InterPro" id="IPR036388">
    <property type="entry name" value="WH-like_DNA-bd_sf"/>
</dbReference>
<keyword evidence="7" id="KW-1185">Reference proteome</keyword>
<name>I0IDW7_PHYMF</name>
<protein>
    <submittedName>
        <fullName evidence="6">Putative GntR family transcriptional regulator</fullName>
    </submittedName>
</protein>
<gene>
    <name evidence="6" type="ordered locus">PSMK_12960</name>
</gene>
<dbReference type="GO" id="GO:0003700">
    <property type="term" value="F:DNA-binding transcription factor activity"/>
    <property type="evidence" value="ECO:0007669"/>
    <property type="project" value="InterPro"/>
</dbReference>
<dbReference type="eggNOG" id="COG1609">
    <property type="taxonomic scope" value="Bacteria"/>
</dbReference>
<dbReference type="PROSITE" id="PS50949">
    <property type="entry name" value="HTH_GNTR"/>
    <property type="match status" value="1"/>
</dbReference>
<evidence type="ECO:0000256" key="1">
    <source>
        <dbReference type="ARBA" id="ARBA00023015"/>
    </source>
</evidence>
<feature type="region of interest" description="Disordered" evidence="4">
    <location>
        <begin position="1"/>
        <end position="21"/>
    </location>
</feature>
<reference evidence="6 7" key="1">
    <citation type="submission" date="2012-02" db="EMBL/GenBank/DDBJ databases">
        <title>Complete genome sequence of Phycisphaera mikurensis NBRC 102666.</title>
        <authorList>
            <person name="Ankai A."/>
            <person name="Hosoyama A."/>
            <person name="Terui Y."/>
            <person name="Sekine M."/>
            <person name="Fukai R."/>
            <person name="Kato Y."/>
            <person name="Nakamura S."/>
            <person name="Yamada-Narita S."/>
            <person name="Kawakoshi A."/>
            <person name="Fukunaga Y."/>
            <person name="Yamazaki S."/>
            <person name="Fujita N."/>
        </authorList>
    </citation>
    <scope>NUCLEOTIDE SEQUENCE [LARGE SCALE GENOMIC DNA]</scope>
    <source>
        <strain evidence="7">NBRC 102666 / KCTC 22515 / FYK2301M01</strain>
    </source>
</reference>
<evidence type="ECO:0000256" key="3">
    <source>
        <dbReference type="ARBA" id="ARBA00023163"/>
    </source>
</evidence>
<dbReference type="KEGG" id="phm:PSMK_12960"/>
<evidence type="ECO:0000313" key="6">
    <source>
        <dbReference type="EMBL" id="BAM03455.1"/>
    </source>
</evidence>
<dbReference type="RefSeq" id="WP_014436674.1">
    <property type="nucleotide sequence ID" value="NC_017080.1"/>
</dbReference>
<proteinExistence type="predicted"/>
<dbReference type="SMART" id="SM00345">
    <property type="entry name" value="HTH_GNTR"/>
    <property type="match status" value="1"/>
</dbReference>
<keyword evidence="1" id="KW-0805">Transcription regulation</keyword>
<dbReference type="Gene3D" id="1.10.10.10">
    <property type="entry name" value="Winged helix-like DNA-binding domain superfamily/Winged helix DNA-binding domain"/>
    <property type="match status" value="1"/>
</dbReference>
<dbReference type="EMBL" id="AP012338">
    <property type="protein sequence ID" value="BAM03455.1"/>
    <property type="molecule type" value="Genomic_DNA"/>
</dbReference>
<dbReference type="InterPro" id="IPR046335">
    <property type="entry name" value="LacI/GalR-like_sensor"/>
</dbReference>
<evidence type="ECO:0000313" key="7">
    <source>
        <dbReference type="Proteomes" id="UP000007881"/>
    </source>
</evidence>
<keyword evidence="2" id="KW-0238">DNA-binding</keyword>
<dbReference type="Proteomes" id="UP000007881">
    <property type="component" value="Chromosome"/>
</dbReference>
<dbReference type="CDD" id="cd07377">
    <property type="entry name" value="WHTH_GntR"/>
    <property type="match status" value="1"/>
</dbReference>
<evidence type="ECO:0000259" key="5">
    <source>
        <dbReference type="PROSITE" id="PS50949"/>
    </source>
</evidence>
<dbReference type="GO" id="GO:0000976">
    <property type="term" value="F:transcription cis-regulatory region binding"/>
    <property type="evidence" value="ECO:0007669"/>
    <property type="project" value="TreeGrafter"/>
</dbReference>